<name>A0AAN8EZ75_TRICO</name>
<proteinExistence type="predicted"/>
<evidence type="ECO:0000313" key="1">
    <source>
        <dbReference type="EMBL" id="KAK5969941.1"/>
    </source>
</evidence>
<keyword evidence="2" id="KW-1185">Reference proteome</keyword>
<dbReference type="Proteomes" id="UP001331761">
    <property type="component" value="Unassembled WGS sequence"/>
</dbReference>
<comment type="caution">
    <text evidence="1">The sequence shown here is derived from an EMBL/GenBank/DDBJ whole genome shotgun (WGS) entry which is preliminary data.</text>
</comment>
<reference evidence="1 2" key="1">
    <citation type="submission" date="2019-10" db="EMBL/GenBank/DDBJ databases">
        <title>Assembly and Annotation for the nematode Trichostrongylus colubriformis.</title>
        <authorList>
            <person name="Martin J."/>
        </authorList>
    </citation>
    <scope>NUCLEOTIDE SEQUENCE [LARGE SCALE GENOMIC DNA]</scope>
    <source>
        <strain evidence="1">G859</strain>
        <tissue evidence="1">Whole worm</tissue>
    </source>
</reference>
<gene>
    <name evidence="1" type="ORF">GCK32_021513</name>
</gene>
<accession>A0AAN8EZ75</accession>
<evidence type="ECO:0000313" key="2">
    <source>
        <dbReference type="Proteomes" id="UP001331761"/>
    </source>
</evidence>
<sequence length="21" mass="2441">MITTSFLVFLRLDSSSFIIIH</sequence>
<dbReference type="EMBL" id="WIXE01019552">
    <property type="protein sequence ID" value="KAK5969941.1"/>
    <property type="molecule type" value="Genomic_DNA"/>
</dbReference>
<organism evidence="1 2">
    <name type="scientific">Trichostrongylus colubriformis</name>
    <name type="common">Black scour worm</name>
    <dbReference type="NCBI Taxonomy" id="6319"/>
    <lineage>
        <taxon>Eukaryota</taxon>
        <taxon>Metazoa</taxon>
        <taxon>Ecdysozoa</taxon>
        <taxon>Nematoda</taxon>
        <taxon>Chromadorea</taxon>
        <taxon>Rhabditida</taxon>
        <taxon>Rhabditina</taxon>
        <taxon>Rhabditomorpha</taxon>
        <taxon>Strongyloidea</taxon>
        <taxon>Trichostrongylidae</taxon>
        <taxon>Trichostrongylus</taxon>
    </lineage>
</organism>
<dbReference type="AlphaFoldDB" id="A0AAN8EZ75"/>
<protein>
    <submittedName>
        <fullName evidence="1">Uncharacterized protein</fullName>
    </submittedName>
</protein>